<evidence type="ECO:0000313" key="2">
    <source>
        <dbReference type="EMBL" id="GKU97187.1"/>
    </source>
</evidence>
<keyword evidence="1" id="KW-1133">Transmembrane helix</keyword>
<gene>
    <name evidence="2" type="ORF">SLEP1_g10361</name>
</gene>
<keyword evidence="1" id="KW-0472">Membrane</keyword>
<reference evidence="2 3" key="1">
    <citation type="journal article" date="2021" name="Commun. Biol.">
        <title>The genome of Shorea leprosula (Dipterocarpaceae) highlights the ecological relevance of drought in aseasonal tropical rainforests.</title>
        <authorList>
            <person name="Ng K.K.S."/>
            <person name="Kobayashi M.J."/>
            <person name="Fawcett J.A."/>
            <person name="Hatakeyama M."/>
            <person name="Paape T."/>
            <person name="Ng C.H."/>
            <person name="Ang C.C."/>
            <person name="Tnah L.H."/>
            <person name="Lee C.T."/>
            <person name="Nishiyama T."/>
            <person name="Sese J."/>
            <person name="O'Brien M.J."/>
            <person name="Copetti D."/>
            <person name="Mohd Noor M.I."/>
            <person name="Ong R.C."/>
            <person name="Putra M."/>
            <person name="Sireger I.Z."/>
            <person name="Indrioko S."/>
            <person name="Kosugi Y."/>
            <person name="Izuno A."/>
            <person name="Isagi Y."/>
            <person name="Lee S.L."/>
            <person name="Shimizu K.K."/>
        </authorList>
    </citation>
    <scope>NUCLEOTIDE SEQUENCE [LARGE SCALE GENOMIC DNA]</scope>
    <source>
        <strain evidence="2">214</strain>
    </source>
</reference>
<proteinExistence type="predicted"/>
<dbReference type="AlphaFoldDB" id="A0AAV5IHB5"/>
<dbReference type="Proteomes" id="UP001054252">
    <property type="component" value="Unassembled WGS sequence"/>
</dbReference>
<protein>
    <submittedName>
        <fullName evidence="2">Uncharacterized protein</fullName>
    </submittedName>
</protein>
<keyword evidence="3" id="KW-1185">Reference proteome</keyword>
<dbReference type="EMBL" id="BPVZ01000011">
    <property type="protein sequence ID" value="GKU97187.1"/>
    <property type="molecule type" value="Genomic_DNA"/>
</dbReference>
<sequence>MQRYKPGYTVPLRSSEAICNAMANTSEGLVVSTNPRELHSPDFTIEDVELLLEAEFDEYNNETNNDNEGAATSKKAALILMLGVLIPCYIITFVVHYWTGCKQGYDTSQVTEPESEIVIRVTGRQLIQLLFLLLIAIASTSKTLLTKY</sequence>
<organism evidence="2 3">
    <name type="scientific">Rubroshorea leprosula</name>
    <dbReference type="NCBI Taxonomy" id="152421"/>
    <lineage>
        <taxon>Eukaryota</taxon>
        <taxon>Viridiplantae</taxon>
        <taxon>Streptophyta</taxon>
        <taxon>Embryophyta</taxon>
        <taxon>Tracheophyta</taxon>
        <taxon>Spermatophyta</taxon>
        <taxon>Magnoliopsida</taxon>
        <taxon>eudicotyledons</taxon>
        <taxon>Gunneridae</taxon>
        <taxon>Pentapetalae</taxon>
        <taxon>rosids</taxon>
        <taxon>malvids</taxon>
        <taxon>Malvales</taxon>
        <taxon>Dipterocarpaceae</taxon>
        <taxon>Rubroshorea</taxon>
    </lineage>
</organism>
<keyword evidence="1" id="KW-0812">Transmembrane</keyword>
<feature type="transmembrane region" description="Helical" evidence="1">
    <location>
        <begin position="77"/>
        <end position="98"/>
    </location>
</feature>
<feature type="transmembrane region" description="Helical" evidence="1">
    <location>
        <begin position="126"/>
        <end position="145"/>
    </location>
</feature>
<evidence type="ECO:0000256" key="1">
    <source>
        <dbReference type="SAM" id="Phobius"/>
    </source>
</evidence>
<accession>A0AAV5IHB5</accession>
<evidence type="ECO:0000313" key="3">
    <source>
        <dbReference type="Proteomes" id="UP001054252"/>
    </source>
</evidence>
<name>A0AAV5IHB5_9ROSI</name>
<comment type="caution">
    <text evidence="2">The sequence shown here is derived from an EMBL/GenBank/DDBJ whole genome shotgun (WGS) entry which is preliminary data.</text>
</comment>